<dbReference type="PANTHER" id="PTHR35010">
    <property type="entry name" value="BLL4672 PROTEIN-RELATED"/>
    <property type="match status" value="1"/>
</dbReference>
<dbReference type="RefSeq" id="WP_266347857.1">
    <property type="nucleotide sequence ID" value="NZ_JAPKNG010000002.1"/>
</dbReference>
<feature type="domain" description="HTH cro/C1-type" evidence="1">
    <location>
        <begin position="41"/>
        <end position="88"/>
    </location>
</feature>
<dbReference type="Pfam" id="PF17765">
    <property type="entry name" value="MLTR_LBD"/>
    <property type="match status" value="1"/>
</dbReference>
<name>A0ABU0H4G1_9HYPH</name>
<sequence>MIAPTDKARREELGEFVRAHRERLQPSMFGIDPGARRRTPGLRREELAQLCGVSATWYSWIEQGRDVSVSATALGRLARVMRLSPAERAYLFDLAGKRDPQLSDEIAEADLPAGLIDALSLMATPAYLIDRSWTALAWNAPAERLFIGWLNGGETRNLLRYIFLDPHARALIQDWSERARRVAAEFRADYSRHIAAPEMRTLVDDLSRASPLFAEAWDAHAVVDREGGERTFTHPVDGFLRYRQITLLPARHPDLKLVILTPA</sequence>
<dbReference type="PROSITE" id="PS50943">
    <property type="entry name" value="HTH_CROC1"/>
    <property type="match status" value="1"/>
</dbReference>
<accession>A0ABU0H4G1</accession>
<dbReference type="Proteomes" id="UP001241603">
    <property type="component" value="Unassembled WGS sequence"/>
</dbReference>
<dbReference type="SUPFAM" id="SSF47413">
    <property type="entry name" value="lambda repressor-like DNA-binding domains"/>
    <property type="match status" value="1"/>
</dbReference>
<dbReference type="Gene3D" id="1.10.260.40">
    <property type="entry name" value="lambda repressor-like DNA-binding domains"/>
    <property type="match status" value="1"/>
</dbReference>
<evidence type="ECO:0000313" key="2">
    <source>
        <dbReference type="EMBL" id="MDQ0436917.1"/>
    </source>
</evidence>
<comment type="caution">
    <text evidence="2">The sequence shown here is derived from an EMBL/GenBank/DDBJ whole genome shotgun (WGS) entry which is preliminary data.</text>
</comment>
<dbReference type="Gene3D" id="3.30.450.180">
    <property type="match status" value="1"/>
</dbReference>
<dbReference type="CDD" id="cd00093">
    <property type="entry name" value="HTH_XRE"/>
    <property type="match status" value="1"/>
</dbReference>
<dbReference type="Pfam" id="PF13560">
    <property type="entry name" value="HTH_31"/>
    <property type="match status" value="1"/>
</dbReference>
<reference evidence="2 3" key="1">
    <citation type="submission" date="2023-07" db="EMBL/GenBank/DDBJ databases">
        <title>Genomic Encyclopedia of Type Strains, Phase IV (KMG-IV): sequencing the most valuable type-strain genomes for metagenomic binning, comparative biology and taxonomic classification.</title>
        <authorList>
            <person name="Goeker M."/>
        </authorList>
    </citation>
    <scope>NUCLEOTIDE SEQUENCE [LARGE SCALE GENOMIC DNA]</scope>
    <source>
        <strain evidence="2 3">B6-8</strain>
    </source>
</reference>
<dbReference type="EMBL" id="JAUSVO010000002">
    <property type="protein sequence ID" value="MDQ0436917.1"/>
    <property type="molecule type" value="Genomic_DNA"/>
</dbReference>
<organism evidence="2 3">
    <name type="scientific">Kaistia dalseonensis</name>
    <dbReference type="NCBI Taxonomy" id="410840"/>
    <lineage>
        <taxon>Bacteria</taxon>
        <taxon>Pseudomonadati</taxon>
        <taxon>Pseudomonadota</taxon>
        <taxon>Alphaproteobacteria</taxon>
        <taxon>Hyphomicrobiales</taxon>
        <taxon>Kaistiaceae</taxon>
        <taxon>Kaistia</taxon>
    </lineage>
</organism>
<dbReference type="PANTHER" id="PTHR35010:SF2">
    <property type="entry name" value="BLL4672 PROTEIN"/>
    <property type="match status" value="1"/>
</dbReference>
<proteinExistence type="predicted"/>
<dbReference type="InterPro" id="IPR010982">
    <property type="entry name" value="Lambda_DNA-bd_dom_sf"/>
</dbReference>
<protein>
    <submittedName>
        <fullName evidence="2">Transcriptional regulator with XRE-family HTH domain</fullName>
    </submittedName>
</protein>
<dbReference type="InterPro" id="IPR001387">
    <property type="entry name" value="Cro/C1-type_HTH"/>
</dbReference>
<dbReference type="InterPro" id="IPR041413">
    <property type="entry name" value="MLTR_LBD"/>
</dbReference>
<evidence type="ECO:0000259" key="1">
    <source>
        <dbReference type="PROSITE" id="PS50943"/>
    </source>
</evidence>
<gene>
    <name evidence="2" type="ORF">QO014_001302</name>
</gene>
<dbReference type="SMART" id="SM00530">
    <property type="entry name" value="HTH_XRE"/>
    <property type="match status" value="1"/>
</dbReference>
<keyword evidence="3" id="KW-1185">Reference proteome</keyword>
<evidence type="ECO:0000313" key="3">
    <source>
        <dbReference type="Proteomes" id="UP001241603"/>
    </source>
</evidence>